<organism evidence="2 3">
    <name type="scientific">Stenotrophomonas maltophilia (strain R551-3)</name>
    <dbReference type="NCBI Taxonomy" id="391008"/>
    <lineage>
        <taxon>Bacteria</taxon>
        <taxon>Pseudomonadati</taxon>
        <taxon>Pseudomonadota</taxon>
        <taxon>Gammaproteobacteria</taxon>
        <taxon>Lysobacterales</taxon>
        <taxon>Lysobacteraceae</taxon>
        <taxon>Stenotrophomonas</taxon>
        <taxon>Stenotrophomonas maltophilia group</taxon>
    </lineage>
</organism>
<accession>B4SIR8</accession>
<dbReference type="InterPro" id="IPR021306">
    <property type="entry name" value="DUF2878"/>
</dbReference>
<gene>
    <name evidence="2" type="ordered locus">Smal_1953</name>
</gene>
<dbReference type="EMBL" id="CP001111">
    <property type="protein sequence ID" value="ACF51657.1"/>
    <property type="molecule type" value="Genomic_DNA"/>
</dbReference>
<evidence type="ECO:0000313" key="2">
    <source>
        <dbReference type="EMBL" id="ACF51657.1"/>
    </source>
</evidence>
<dbReference type="HOGENOM" id="CLU_110723_1_0_6"/>
<dbReference type="AlphaFoldDB" id="B4SIR8"/>
<evidence type="ECO:0000313" key="3">
    <source>
        <dbReference type="Proteomes" id="UP000001867"/>
    </source>
</evidence>
<keyword evidence="1" id="KW-0472">Membrane</keyword>
<sequence length="186" mass="19992">MATEMRRFWANLIGNQLVWLCAVAGAGRGWQWPALFAASLYVASQLLTSPRPGVDLRLLLVALACAWLVDASAAASGMVRYAAASLGWAPPPWIMALWAAFAMTLTTSMRFLLRHPALPILFGLLLAPLAYLSASRGFDAVHFQAPAWQGLLVLGLGWSIALPLLCATARRWSRPSDHPPLAGASS</sequence>
<evidence type="ECO:0008006" key="4">
    <source>
        <dbReference type="Google" id="ProtNLM"/>
    </source>
</evidence>
<keyword evidence="1" id="KW-1133">Transmembrane helix</keyword>
<reference evidence="2 3" key="1">
    <citation type="submission" date="2008-06" db="EMBL/GenBank/DDBJ databases">
        <title>Complete sequence of Stenotrophomonas maltophilia R551-3.</title>
        <authorList>
            <consortium name="US DOE Joint Genome Institute"/>
            <person name="Lucas S."/>
            <person name="Copeland A."/>
            <person name="Lapidus A."/>
            <person name="Glavina del Rio T."/>
            <person name="Dalin E."/>
            <person name="Tice H."/>
            <person name="Pitluck S."/>
            <person name="Chain P."/>
            <person name="Malfatti S."/>
            <person name="Shin M."/>
            <person name="Vergez L."/>
            <person name="Lang D."/>
            <person name="Schmutz J."/>
            <person name="Larimer F."/>
            <person name="Land M."/>
            <person name="Hauser L."/>
            <person name="Kyrpides N."/>
            <person name="Mikhailova N."/>
            <person name="Taghavi S."/>
            <person name="Monchy S."/>
            <person name="Newman L."/>
            <person name="Vangronsveld J."/>
            <person name="van der Lelie D."/>
            <person name="Richardson P."/>
        </authorList>
    </citation>
    <scope>NUCLEOTIDE SEQUENCE [LARGE SCALE GENOMIC DNA]</scope>
    <source>
        <strain evidence="2 3">R551-3</strain>
    </source>
</reference>
<feature type="transmembrane region" description="Helical" evidence="1">
    <location>
        <begin position="81"/>
        <end position="105"/>
    </location>
</feature>
<dbReference type="eggNOG" id="ENOG5033GC5">
    <property type="taxonomic scope" value="Bacteria"/>
</dbReference>
<feature type="transmembrane region" description="Helical" evidence="1">
    <location>
        <begin position="146"/>
        <end position="166"/>
    </location>
</feature>
<evidence type="ECO:0000256" key="1">
    <source>
        <dbReference type="SAM" id="Phobius"/>
    </source>
</evidence>
<dbReference type="STRING" id="391008.Smal_1953"/>
<protein>
    <recommendedName>
        <fullName evidence="4">DUF2878 domain-containing protein</fullName>
    </recommendedName>
</protein>
<proteinExistence type="predicted"/>
<feature type="transmembrane region" description="Helical" evidence="1">
    <location>
        <begin position="56"/>
        <end position="75"/>
    </location>
</feature>
<name>B4SIR8_STRM5</name>
<feature type="transmembrane region" description="Helical" evidence="1">
    <location>
        <begin position="117"/>
        <end position="134"/>
    </location>
</feature>
<dbReference type="KEGG" id="smt:Smal_1953"/>
<dbReference type="Pfam" id="PF11086">
    <property type="entry name" value="DUF2878"/>
    <property type="match status" value="1"/>
</dbReference>
<dbReference type="Proteomes" id="UP000001867">
    <property type="component" value="Chromosome"/>
</dbReference>
<keyword evidence="1" id="KW-0812">Transmembrane</keyword>